<evidence type="ECO:0000313" key="3">
    <source>
        <dbReference type="EMBL" id="SFL33075.1"/>
    </source>
</evidence>
<proteinExistence type="predicted"/>
<dbReference type="Pfam" id="PF13333">
    <property type="entry name" value="rve_2"/>
    <property type="match status" value="1"/>
</dbReference>
<evidence type="ECO:0000259" key="2">
    <source>
        <dbReference type="PROSITE" id="PS50994"/>
    </source>
</evidence>
<feature type="domain" description="Integrase catalytic" evidence="2">
    <location>
        <begin position="128"/>
        <end position="290"/>
    </location>
</feature>
<evidence type="ECO:0000313" key="4">
    <source>
        <dbReference type="Proteomes" id="UP000199520"/>
    </source>
</evidence>
<dbReference type="STRING" id="1123291.SAMN04490355_1001188"/>
<name>A0A1I4GSV9_9FIRM</name>
<dbReference type="InterPro" id="IPR001584">
    <property type="entry name" value="Integrase_cat-core"/>
</dbReference>
<dbReference type="InterPro" id="IPR025948">
    <property type="entry name" value="HTH-like_dom"/>
</dbReference>
<evidence type="ECO:0000256" key="1">
    <source>
        <dbReference type="ARBA" id="ARBA00002286"/>
    </source>
</evidence>
<dbReference type="GO" id="GO:0003676">
    <property type="term" value="F:nucleic acid binding"/>
    <property type="evidence" value="ECO:0007669"/>
    <property type="project" value="InterPro"/>
</dbReference>
<dbReference type="RefSeq" id="WP_090932025.1">
    <property type="nucleotide sequence ID" value="NZ_FOTS01000001.1"/>
</dbReference>
<dbReference type="Pfam" id="PF00665">
    <property type="entry name" value="rve"/>
    <property type="match status" value="1"/>
</dbReference>
<dbReference type="SUPFAM" id="SSF53098">
    <property type="entry name" value="Ribonuclease H-like"/>
    <property type="match status" value="1"/>
</dbReference>
<dbReference type="GO" id="GO:0015074">
    <property type="term" value="P:DNA integration"/>
    <property type="evidence" value="ECO:0007669"/>
    <property type="project" value="InterPro"/>
</dbReference>
<sequence length="292" mass="34627">MGSWKITKKQLVEMVKSLKSKYPIREMLAFLEIPKSSYYRWRNKPDDRNEHELIERIRAICSKHKRRYGYRRVTEVLRAEHQLTINHKRVSRIMAENHLQSRIRRKKFVHFKSDVIVKKEDLIKRHFKADAPNLKWYTDVSTITIGETHLYLSAIIDGFNNEVISTVVSSSPNLELAFETVNQAIQGRKIDNLILHSDQGSLYTSTKFQDFLKEKNIIQSMSRVGVCYDNVLIESFFSHLKTEAFYSQDFTATNEQIIEIVEEYIYYYNNERLQLKLNKLSPIKYREQLHTA</sequence>
<dbReference type="PANTHER" id="PTHR46889:SF5">
    <property type="entry name" value="INTEGRASE PROTEIN"/>
    <property type="match status" value="1"/>
</dbReference>
<protein>
    <submittedName>
        <fullName evidence="3">Transposase InsO and inactivated derivatives</fullName>
    </submittedName>
</protein>
<organism evidence="3 4">
    <name type="scientific">Pelosinus propionicus DSM 13327</name>
    <dbReference type="NCBI Taxonomy" id="1123291"/>
    <lineage>
        <taxon>Bacteria</taxon>
        <taxon>Bacillati</taxon>
        <taxon>Bacillota</taxon>
        <taxon>Negativicutes</taxon>
        <taxon>Selenomonadales</taxon>
        <taxon>Sporomusaceae</taxon>
        <taxon>Pelosinus</taxon>
    </lineage>
</organism>
<dbReference type="PANTHER" id="PTHR46889">
    <property type="entry name" value="TRANSPOSASE INSF FOR INSERTION SEQUENCE IS3B-RELATED"/>
    <property type="match status" value="1"/>
</dbReference>
<dbReference type="EMBL" id="FOTS01000001">
    <property type="protein sequence ID" value="SFL33075.1"/>
    <property type="molecule type" value="Genomic_DNA"/>
</dbReference>
<reference evidence="4" key="1">
    <citation type="submission" date="2016-10" db="EMBL/GenBank/DDBJ databases">
        <authorList>
            <person name="Varghese N."/>
            <person name="Submissions S."/>
        </authorList>
    </citation>
    <scope>NUCLEOTIDE SEQUENCE [LARGE SCALE GENOMIC DNA]</scope>
    <source>
        <strain evidence="4">DSM 13327</strain>
    </source>
</reference>
<accession>A0A1I4GSV9</accession>
<comment type="function">
    <text evidence="1">Involved in the transposition of the insertion sequence.</text>
</comment>
<dbReference type="InterPro" id="IPR050900">
    <property type="entry name" value="Transposase_IS3/IS150/IS904"/>
</dbReference>
<dbReference type="NCBIfam" id="NF033516">
    <property type="entry name" value="transpos_IS3"/>
    <property type="match status" value="1"/>
</dbReference>
<dbReference type="InterPro" id="IPR012337">
    <property type="entry name" value="RNaseH-like_sf"/>
</dbReference>
<keyword evidence="4" id="KW-1185">Reference proteome</keyword>
<dbReference type="Pfam" id="PF13276">
    <property type="entry name" value="HTH_21"/>
    <property type="match status" value="1"/>
</dbReference>
<dbReference type="PROSITE" id="PS50994">
    <property type="entry name" value="INTEGRASE"/>
    <property type="match status" value="1"/>
</dbReference>
<dbReference type="AlphaFoldDB" id="A0A1I4GSV9"/>
<dbReference type="InterPro" id="IPR048020">
    <property type="entry name" value="Transpos_IS3"/>
</dbReference>
<dbReference type="Gene3D" id="3.30.420.10">
    <property type="entry name" value="Ribonuclease H-like superfamily/Ribonuclease H"/>
    <property type="match status" value="1"/>
</dbReference>
<dbReference type="InterPro" id="IPR036397">
    <property type="entry name" value="RNaseH_sf"/>
</dbReference>
<gene>
    <name evidence="3" type="ORF">SAMN04490355_1001188</name>
</gene>
<dbReference type="OrthoDB" id="1676087at2"/>
<dbReference type="Proteomes" id="UP000199520">
    <property type="component" value="Unassembled WGS sequence"/>
</dbReference>